<comment type="function">
    <text evidence="6">Quinone reductase that provides resistance to thiol-specific stress caused by electrophilic quinones.</text>
</comment>
<gene>
    <name evidence="6" type="primary">azoR</name>
    <name evidence="8" type="ORF">CBF35_04625</name>
</gene>
<feature type="binding site" evidence="6">
    <location>
        <begin position="17"/>
        <end position="19"/>
    </location>
    <ligand>
        <name>FMN</name>
        <dbReference type="ChEBI" id="CHEBI:58210"/>
    </ligand>
</feature>
<comment type="similarity">
    <text evidence="6">Belongs to the azoreductase type 1 family.</text>
</comment>
<dbReference type="InterPro" id="IPR003680">
    <property type="entry name" value="Flavodoxin_fold"/>
</dbReference>
<dbReference type="Proteomes" id="UP000287239">
    <property type="component" value="Unassembled WGS sequence"/>
</dbReference>
<dbReference type="GO" id="GO:0010181">
    <property type="term" value="F:FMN binding"/>
    <property type="evidence" value="ECO:0007669"/>
    <property type="project" value="UniProtKB-UniRule"/>
</dbReference>
<dbReference type="GO" id="GO:0009055">
    <property type="term" value="F:electron transfer activity"/>
    <property type="evidence" value="ECO:0007669"/>
    <property type="project" value="UniProtKB-UniRule"/>
</dbReference>
<dbReference type="InterPro" id="IPR050104">
    <property type="entry name" value="FMN-dep_NADH:Q_OxRdtase_AzoR1"/>
</dbReference>
<dbReference type="PANTHER" id="PTHR43741">
    <property type="entry name" value="FMN-DEPENDENT NADH-AZOREDUCTASE 1"/>
    <property type="match status" value="1"/>
</dbReference>
<keyword evidence="9" id="KW-1185">Reference proteome</keyword>
<evidence type="ECO:0000256" key="6">
    <source>
        <dbReference type="HAMAP-Rule" id="MF_01216"/>
    </source>
</evidence>
<evidence type="ECO:0000256" key="5">
    <source>
        <dbReference type="ARBA" id="ARBA00048542"/>
    </source>
</evidence>
<evidence type="ECO:0000313" key="9">
    <source>
        <dbReference type="Proteomes" id="UP000287239"/>
    </source>
</evidence>
<dbReference type="InterPro" id="IPR029039">
    <property type="entry name" value="Flavoprotein-like_sf"/>
</dbReference>
<dbReference type="HAMAP" id="MF_01216">
    <property type="entry name" value="Azoreductase_type1"/>
    <property type="match status" value="1"/>
</dbReference>
<comment type="cofactor">
    <cofactor evidence="6">
        <name>FMN</name>
        <dbReference type="ChEBI" id="CHEBI:58210"/>
    </cofactor>
    <text evidence="6">Binds 1 FMN per subunit.</text>
</comment>
<comment type="caution">
    <text evidence="8">The sequence shown here is derived from an EMBL/GenBank/DDBJ whole genome shotgun (WGS) entry which is preliminary data.</text>
</comment>
<dbReference type="AlphaFoldDB" id="A0A429ZT71"/>
<comment type="caution">
    <text evidence="6">Lacks conserved residue(s) required for the propagation of feature annotation.</text>
</comment>
<accession>A0A429ZT71</accession>
<feature type="domain" description="Flavodoxin-like fold" evidence="7">
    <location>
        <begin position="3"/>
        <end position="201"/>
    </location>
</feature>
<proteinExistence type="inferred from homology"/>
<keyword evidence="3 6" id="KW-0560">Oxidoreductase</keyword>
<evidence type="ECO:0000313" key="8">
    <source>
        <dbReference type="EMBL" id="RST96862.1"/>
    </source>
</evidence>
<evidence type="ECO:0000259" key="7">
    <source>
        <dbReference type="Pfam" id="PF02525"/>
    </source>
</evidence>
<evidence type="ECO:0000256" key="2">
    <source>
        <dbReference type="ARBA" id="ARBA00022643"/>
    </source>
</evidence>
<dbReference type="GeneID" id="98567645"/>
<dbReference type="EMBL" id="NGJU01000005">
    <property type="protein sequence ID" value="RST96862.1"/>
    <property type="molecule type" value="Genomic_DNA"/>
</dbReference>
<comment type="catalytic activity">
    <reaction evidence="6">
        <text>2 a quinone + NADH + H(+) = 2 a 1,4-benzosemiquinone + NAD(+)</text>
        <dbReference type="Rhea" id="RHEA:65952"/>
        <dbReference type="ChEBI" id="CHEBI:15378"/>
        <dbReference type="ChEBI" id="CHEBI:57540"/>
        <dbReference type="ChEBI" id="CHEBI:57945"/>
        <dbReference type="ChEBI" id="CHEBI:132124"/>
        <dbReference type="ChEBI" id="CHEBI:134225"/>
    </reaction>
</comment>
<dbReference type="OrthoDB" id="9805013at2"/>
<comment type="function">
    <text evidence="6">Also exhibits azoreductase activity. Catalyzes the reductive cleavage of the azo bond in aromatic azo compounds to the corresponding amines.</text>
</comment>
<name>A0A429ZT71_9ENTE</name>
<dbReference type="GO" id="GO:0016652">
    <property type="term" value="F:oxidoreductase activity, acting on NAD(P)H as acceptor"/>
    <property type="evidence" value="ECO:0007669"/>
    <property type="project" value="UniProtKB-UniRule"/>
</dbReference>
<organism evidence="8 9">
    <name type="scientific">Vagococcus salmoninarum</name>
    <dbReference type="NCBI Taxonomy" id="2739"/>
    <lineage>
        <taxon>Bacteria</taxon>
        <taxon>Bacillati</taxon>
        <taxon>Bacillota</taxon>
        <taxon>Bacilli</taxon>
        <taxon>Lactobacillales</taxon>
        <taxon>Enterococcaceae</taxon>
        <taxon>Vagococcus</taxon>
    </lineage>
</organism>
<dbReference type="GO" id="GO:0016655">
    <property type="term" value="F:oxidoreductase activity, acting on NAD(P)H, quinone or similar compound as acceptor"/>
    <property type="evidence" value="ECO:0007669"/>
    <property type="project" value="InterPro"/>
</dbReference>
<evidence type="ECO:0000256" key="4">
    <source>
        <dbReference type="ARBA" id="ARBA00023027"/>
    </source>
</evidence>
<dbReference type="SUPFAM" id="SSF52218">
    <property type="entry name" value="Flavoproteins"/>
    <property type="match status" value="1"/>
</dbReference>
<dbReference type="EC" id="1.6.5.-" evidence="6"/>
<evidence type="ECO:0000256" key="1">
    <source>
        <dbReference type="ARBA" id="ARBA00022630"/>
    </source>
</evidence>
<keyword evidence="2 6" id="KW-0288">FMN</keyword>
<dbReference type="EC" id="1.7.1.17" evidence="6"/>
<keyword evidence="4 6" id="KW-0520">NAD</keyword>
<dbReference type="RefSeq" id="WP_126778821.1">
    <property type="nucleotide sequence ID" value="NZ_CP177121.1"/>
</dbReference>
<comment type="catalytic activity">
    <reaction evidence="5">
        <text>N,N-dimethyl-1,4-phenylenediamine + anthranilate + 2 NAD(+) = 2-(4-dimethylaminophenyl)diazenylbenzoate + 2 NADH + 2 H(+)</text>
        <dbReference type="Rhea" id="RHEA:55872"/>
        <dbReference type="ChEBI" id="CHEBI:15378"/>
        <dbReference type="ChEBI" id="CHEBI:15783"/>
        <dbReference type="ChEBI" id="CHEBI:16567"/>
        <dbReference type="ChEBI" id="CHEBI:57540"/>
        <dbReference type="ChEBI" id="CHEBI:57945"/>
        <dbReference type="ChEBI" id="CHEBI:71579"/>
        <dbReference type="EC" id="1.7.1.17"/>
    </reaction>
    <physiologicalReaction direction="right-to-left" evidence="5">
        <dbReference type="Rhea" id="RHEA:55874"/>
    </physiologicalReaction>
</comment>
<evidence type="ECO:0000256" key="3">
    <source>
        <dbReference type="ARBA" id="ARBA00023002"/>
    </source>
</evidence>
<protein>
    <recommendedName>
        <fullName evidence="6">FMN dependent NADH:quinone oxidoreductase</fullName>
        <ecNumber evidence="6">1.6.5.-</ecNumber>
    </recommendedName>
    <alternativeName>
        <fullName evidence="6">Azo-dye reductase</fullName>
    </alternativeName>
    <alternativeName>
        <fullName evidence="6">FMN-dependent NADH-azo compound oxidoreductase</fullName>
    </alternativeName>
    <alternativeName>
        <fullName evidence="6">FMN-dependent NADH-azoreductase</fullName>
        <ecNumber evidence="6">1.7.1.17</ecNumber>
    </alternativeName>
</protein>
<dbReference type="Gene3D" id="3.40.50.360">
    <property type="match status" value="1"/>
</dbReference>
<dbReference type="Pfam" id="PF02525">
    <property type="entry name" value="Flavodoxin_2"/>
    <property type="match status" value="1"/>
</dbReference>
<feature type="binding site" evidence="6">
    <location>
        <begin position="146"/>
        <end position="149"/>
    </location>
    <ligand>
        <name>FMN</name>
        <dbReference type="ChEBI" id="CHEBI:58210"/>
    </ligand>
</feature>
<dbReference type="InterPro" id="IPR023048">
    <property type="entry name" value="NADH:quinone_OxRdtase_FMN_depd"/>
</dbReference>
<sequence>MSNVLVIKAHPLTGEESSSMKLMEQFIQTYSEKHGQESVKVLDLYSSYIPEVDETLLTAWNSLKAGAEFTSLSPEQQTAVSRFNELTEQFLAADKIVIANALWNLNVPTRLKAWIDTVNVAGKTFKYTATGPVPLTEGKKVLHIQSNGGSYDGQDFSSQFVKGILNFVGVEDFHQLFVEGVDHYPERRDDILGTALAKASAFATDF</sequence>
<keyword evidence="1 6" id="KW-0285">Flavoprotein</keyword>
<reference evidence="8 9" key="1">
    <citation type="submission" date="2017-05" db="EMBL/GenBank/DDBJ databases">
        <title>Vagococcus spp. assemblies.</title>
        <authorList>
            <person name="Gulvik C.A."/>
        </authorList>
    </citation>
    <scope>NUCLEOTIDE SEQUENCE [LARGE SCALE GENOMIC DNA]</scope>
    <source>
        <strain evidence="8 9">NCFB 2777</strain>
    </source>
</reference>
<dbReference type="PANTHER" id="PTHR43741:SF7">
    <property type="entry name" value="FMN-DEPENDENT NADH:QUINONE OXIDOREDUCTASE"/>
    <property type="match status" value="1"/>
</dbReference>
<comment type="subunit">
    <text evidence="6">Homodimer.</text>
</comment>